<dbReference type="InterPro" id="IPR004090">
    <property type="entry name" value="Chemotax_Me-accpt_rcpt"/>
</dbReference>
<sequence length="358" mass="38830">MDAFSTASTSAPAHDAGEAVSVNDIIERTARARDLTQHKVRDIRQVTNTLRILALNALIEARRAGEMGAGFGVVADEVRNISTQVEGLSSSLASELGGEIEALEKLTRDMARQAQGARLTDLALNAIELIDRNLYERTCDVRWWATDSAVWEAASNPTKDSCHYASSRLGVILDAYTVYIDLWLCDLKGNILANGRPDRFHAAGQNVASRDWFQKALSLHSGNDFAVADITTEPLLKGAQVASYATGVRVGGQADGELIGILGVHFDWQPQAETIVKGVRLSEAEKRRTRVLLTDAQGLIIAASDGRGTLSERVRLDTQGRASGHALDSSERLVAFHRTPGYETYAGLGWYGVIIQEA</sequence>
<gene>
    <name evidence="3" type="ORF">PQU94_05455</name>
</gene>
<reference evidence="3 4" key="1">
    <citation type="submission" date="2023-01" db="EMBL/GenBank/DDBJ databases">
        <title>Novel species of the genus Asticcacaulis isolated from rivers.</title>
        <authorList>
            <person name="Lu H."/>
        </authorList>
    </citation>
    <scope>NUCLEOTIDE SEQUENCE [LARGE SCALE GENOMIC DNA]</scope>
    <source>
        <strain evidence="3 4">DXS10W</strain>
    </source>
</reference>
<feature type="domain" description="Methyl-accepting transducer" evidence="2">
    <location>
        <begin position="43"/>
        <end position="94"/>
    </location>
</feature>
<dbReference type="Gene3D" id="1.10.287.950">
    <property type="entry name" value="Methyl-accepting chemotaxis protein"/>
    <property type="match status" value="1"/>
</dbReference>
<organism evidence="3 4">
    <name type="scientific">Asticcacaulis currens</name>
    <dbReference type="NCBI Taxonomy" id="2984210"/>
    <lineage>
        <taxon>Bacteria</taxon>
        <taxon>Pseudomonadati</taxon>
        <taxon>Pseudomonadota</taxon>
        <taxon>Alphaproteobacteria</taxon>
        <taxon>Caulobacterales</taxon>
        <taxon>Caulobacteraceae</taxon>
        <taxon>Asticcacaulis</taxon>
    </lineage>
</organism>
<name>A0ABT5IC15_9CAUL</name>
<dbReference type="PRINTS" id="PR00260">
    <property type="entry name" value="CHEMTRNSDUCR"/>
</dbReference>
<evidence type="ECO:0000313" key="4">
    <source>
        <dbReference type="Proteomes" id="UP001216595"/>
    </source>
</evidence>
<dbReference type="SUPFAM" id="SSF58104">
    <property type="entry name" value="Methyl-accepting chemotaxis protein (MCP) signaling domain"/>
    <property type="match status" value="1"/>
</dbReference>
<dbReference type="RefSeq" id="WP_272740483.1">
    <property type="nucleotide sequence ID" value="NZ_JAQQKW010000003.1"/>
</dbReference>
<keyword evidence="4" id="KW-1185">Reference proteome</keyword>
<evidence type="ECO:0000256" key="1">
    <source>
        <dbReference type="PROSITE-ProRule" id="PRU00284"/>
    </source>
</evidence>
<dbReference type="EMBL" id="JAQQKW010000003">
    <property type="protein sequence ID" value="MDC7693725.1"/>
    <property type="molecule type" value="Genomic_DNA"/>
</dbReference>
<evidence type="ECO:0000313" key="3">
    <source>
        <dbReference type="EMBL" id="MDC7693725.1"/>
    </source>
</evidence>
<comment type="caution">
    <text evidence="3">The sequence shown here is derived from an EMBL/GenBank/DDBJ whole genome shotgun (WGS) entry which is preliminary data.</text>
</comment>
<protein>
    <submittedName>
        <fullName evidence="3">Methyl-accepting chemotaxis protein</fullName>
    </submittedName>
</protein>
<proteinExistence type="predicted"/>
<dbReference type="PROSITE" id="PS50111">
    <property type="entry name" value="CHEMOTAXIS_TRANSDUC_2"/>
    <property type="match status" value="1"/>
</dbReference>
<dbReference type="Pfam" id="PF00015">
    <property type="entry name" value="MCPsignal"/>
    <property type="match status" value="1"/>
</dbReference>
<dbReference type="Gene3D" id="3.30.450.20">
    <property type="entry name" value="PAS domain"/>
    <property type="match status" value="1"/>
</dbReference>
<evidence type="ECO:0000259" key="2">
    <source>
        <dbReference type="PROSITE" id="PS50111"/>
    </source>
</evidence>
<accession>A0ABT5IC15</accession>
<keyword evidence="1" id="KW-0807">Transducer</keyword>
<dbReference type="InterPro" id="IPR004089">
    <property type="entry name" value="MCPsignal_dom"/>
</dbReference>
<dbReference type="Proteomes" id="UP001216595">
    <property type="component" value="Unassembled WGS sequence"/>
</dbReference>